<reference evidence="2" key="1">
    <citation type="submission" date="2023-03" db="EMBL/GenBank/DDBJ databases">
        <title>Massive genome expansion in bonnet fungi (Mycena s.s.) driven by repeated elements and novel gene families across ecological guilds.</title>
        <authorList>
            <consortium name="Lawrence Berkeley National Laboratory"/>
            <person name="Harder C.B."/>
            <person name="Miyauchi S."/>
            <person name="Viragh M."/>
            <person name="Kuo A."/>
            <person name="Thoen E."/>
            <person name="Andreopoulos B."/>
            <person name="Lu D."/>
            <person name="Skrede I."/>
            <person name="Drula E."/>
            <person name="Henrissat B."/>
            <person name="Morin E."/>
            <person name="Kohler A."/>
            <person name="Barry K."/>
            <person name="LaButti K."/>
            <person name="Morin E."/>
            <person name="Salamov A."/>
            <person name="Lipzen A."/>
            <person name="Mereny Z."/>
            <person name="Hegedus B."/>
            <person name="Baldrian P."/>
            <person name="Stursova M."/>
            <person name="Weitz H."/>
            <person name="Taylor A."/>
            <person name="Grigoriev I.V."/>
            <person name="Nagy L.G."/>
            <person name="Martin F."/>
            <person name="Kauserud H."/>
        </authorList>
    </citation>
    <scope>NUCLEOTIDE SEQUENCE</scope>
    <source>
        <strain evidence="2">CBHHK200</strain>
    </source>
</reference>
<evidence type="ECO:0000313" key="2">
    <source>
        <dbReference type="EMBL" id="KAJ7017428.1"/>
    </source>
</evidence>
<keyword evidence="1" id="KW-1133">Transmembrane helix</keyword>
<name>A0AAD6RXZ4_9AGAR</name>
<accession>A0AAD6RXZ4</accession>
<evidence type="ECO:0000256" key="1">
    <source>
        <dbReference type="SAM" id="Phobius"/>
    </source>
</evidence>
<keyword evidence="1" id="KW-0812">Transmembrane</keyword>
<comment type="caution">
    <text evidence="2">The sequence shown here is derived from an EMBL/GenBank/DDBJ whole genome shotgun (WGS) entry which is preliminary data.</text>
</comment>
<dbReference type="Proteomes" id="UP001218188">
    <property type="component" value="Unassembled WGS sequence"/>
</dbReference>
<protein>
    <submittedName>
        <fullName evidence="2">Uncharacterized protein</fullName>
    </submittedName>
</protein>
<keyword evidence="1" id="KW-0472">Membrane</keyword>
<feature type="transmembrane region" description="Helical" evidence="1">
    <location>
        <begin position="38"/>
        <end position="59"/>
    </location>
</feature>
<proteinExistence type="predicted"/>
<dbReference type="AlphaFoldDB" id="A0AAD6RXZ4"/>
<keyword evidence="3" id="KW-1185">Reference proteome</keyword>
<gene>
    <name evidence="2" type="ORF">C8F04DRAFT_1405987</name>
</gene>
<sequence>MCMSPGVVGGGGGGLSSCRRIWRYVGRRRLVRQRRTGIACDVSFSFSFLFILIDLMLTIH</sequence>
<dbReference type="EMBL" id="JARJCM010000411">
    <property type="protein sequence ID" value="KAJ7017428.1"/>
    <property type="molecule type" value="Genomic_DNA"/>
</dbReference>
<organism evidence="2 3">
    <name type="scientific">Mycena alexandri</name>
    <dbReference type="NCBI Taxonomy" id="1745969"/>
    <lineage>
        <taxon>Eukaryota</taxon>
        <taxon>Fungi</taxon>
        <taxon>Dikarya</taxon>
        <taxon>Basidiomycota</taxon>
        <taxon>Agaricomycotina</taxon>
        <taxon>Agaricomycetes</taxon>
        <taxon>Agaricomycetidae</taxon>
        <taxon>Agaricales</taxon>
        <taxon>Marasmiineae</taxon>
        <taxon>Mycenaceae</taxon>
        <taxon>Mycena</taxon>
    </lineage>
</organism>
<evidence type="ECO:0000313" key="3">
    <source>
        <dbReference type="Proteomes" id="UP001218188"/>
    </source>
</evidence>